<dbReference type="Proteomes" id="UP001472978">
    <property type="component" value="Unassembled WGS sequence"/>
</dbReference>
<protein>
    <submittedName>
        <fullName evidence="3">DUF4910 domain-containing protein</fullName>
    </submittedName>
</protein>
<dbReference type="Gene3D" id="3.40.630.10">
    <property type="entry name" value="Zn peptidases"/>
    <property type="match status" value="1"/>
</dbReference>
<dbReference type="Pfam" id="PF09940">
    <property type="entry name" value="DUF2172"/>
    <property type="match status" value="1"/>
</dbReference>
<dbReference type="Gene3D" id="3.50.30.90">
    <property type="match status" value="1"/>
</dbReference>
<accession>A0ABV1N9X2</accession>
<gene>
    <name evidence="3" type="ORF">ABE957_17720</name>
</gene>
<organism evidence="3 4">
    <name type="scientific">Halomonas pelophila</name>
    <dbReference type="NCBI Taxonomy" id="3151122"/>
    <lineage>
        <taxon>Bacteria</taxon>
        <taxon>Pseudomonadati</taxon>
        <taxon>Pseudomonadota</taxon>
        <taxon>Gammaproteobacteria</taxon>
        <taxon>Oceanospirillales</taxon>
        <taxon>Halomonadaceae</taxon>
        <taxon>Halomonas</taxon>
    </lineage>
</organism>
<evidence type="ECO:0000313" key="4">
    <source>
        <dbReference type="Proteomes" id="UP001472978"/>
    </source>
</evidence>
<dbReference type="InterPro" id="IPR032610">
    <property type="entry name" value="DUF2172"/>
</dbReference>
<sequence>MSEMMKIVSDLSSLNRVICSSDYDDTISYMKEIFPFKELNFPCSDNYNGWVIPPKWDIRSAHIYHNGRLVYDGLWHPMAVMALSAPFNGTVTREELRCHLHYDHRFDDRIPFHFRQLFTSWKRDWGFCVPKALYDSLPEGDYDVLIDTEESPGTLKVLEYHLPGKLEETIVFGANLDHPGVANDGVSGVAVGVALFEMLRERDLKFSYRLVLAPGIMGNEYYLGRMPDDDRQRLLEGVMLEMLGSPTQLNLQLSRSQKSNIELSLQEALGEVDYEHRIGEFESLLLNDEYIWEAYGIPMASLSRFPYPEYHTDADNVALMSEQRLAEALSLVEDAISRLETSPVIKKRFMGNICLSNPEYDLYIDPGQVAFGDKPDENIRRKRKLMNIIPSISRPTTIRQLAMEVALPMTTVEQYINAWKHCGLLEVYI</sequence>
<evidence type="ECO:0000313" key="3">
    <source>
        <dbReference type="EMBL" id="MEQ6890513.1"/>
    </source>
</evidence>
<dbReference type="InterPro" id="IPR032589">
    <property type="entry name" value="DUF4910"/>
</dbReference>
<proteinExistence type="predicted"/>
<dbReference type="RefSeq" id="WP_349759994.1">
    <property type="nucleotide sequence ID" value="NZ_JBEGCI010000024.1"/>
</dbReference>
<dbReference type="Pfam" id="PF16254">
    <property type="entry name" value="DUF4910"/>
    <property type="match status" value="1"/>
</dbReference>
<name>A0ABV1N9X2_9GAMM</name>
<reference evidence="3 4" key="1">
    <citation type="submission" date="2024-05" db="EMBL/GenBank/DDBJ databases">
        <title>Halomonas sp. CS7 16S ribosomal RNA gene Genome sequencing and assembly.</title>
        <authorList>
            <person name="Yook S."/>
        </authorList>
    </citation>
    <scope>NUCLEOTIDE SEQUENCE [LARGE SCALE GENOMIC DNA]</scope>
    <source>
        <strain evidence="3 4">CS7</strain>
    </source>
</reference>
<evidence type="ECO:0000259" key="1">
    <source>
        <dbReference type="Pfam" id="PF09940"/>
    </source>
</evidence>
<feature type="domain" description="DUF4910" evidence="2">
    <location>
        <begin position="6"/>
        <end position="341"/>
    </location>
</feature>
<keyword evidence="4" id="KW-1185">Reference proteome</keyword>
<dbReference type="SUPFAM" id="SSF53187">
    <property type="entry name" value="Zn-dependent exopeptidases"/>
    <property type="match status" value="1"/>
</dbReference>
<dbReference type="EMBL" id="JBEGCI010000024">
    <property type="protein sequence ID" value="MEQ6890513.1"/>
    <property type="molecule type" value="Genomic_DNA"/>
</dbReference>
<evidence type="ECO:0000259" key="2">
    <source>
        <dbReference type="Pfam" id="PF16254"/>
    </source>
</evidence>
<comment type="caution">
    <text evidence="3">The sequence shown here is derived from an EMBL/GenBank/DDBJ whole genome shotgun (WGS) entry which is preliminary data.</text>
</comment>
<feature type="domain" description="DUF2172" evidence="1">
    <location>
        <begin position="55"/>
        <end position="149"/>
    </location>
</feature>